<dbReference type="KEGG" id="ztr:MYCGRDRAFT_91812"/>
<feature type="compositionally biased region" description="Basic and acidic residues" evidence="1">
    <location>
        <begin position="71"/>
        <end position="81"/>
    </location>
</feature>
<dbReference type="HOGENOM" id="CLU_019422_1_1_1"/>
<dbReference type="PANTHER" id="PTHR39394">
    <property type="entry name" value="YALI0E31793P"/>
    <property type="match status" value="1"/>
</dbReference>
<reference evidence="3 4" key="1">
    <citation type="journal article" date="2011" name="PLoS Genet.">
        <title>Finished genome of the fungal wheat pathogen Mycosphaerella graminicola reveals dispensome structure, chromosome plasticity, and stealth pathogenesis.</title>
        <authorList>
            <person name="Goodwin S.B."/>
            <person name="Ben M'barek S."/>
            <person name="Dhillon B."/>
            <person name="Wittenberg A.H.J."/>
            <person name="Crane C.F."/>
            <person name="Hane J.K."/>
            <person name="Foster A.J."/>
            <person name="Van der Lee T.A.J."/>
            <person name="Grimwood J."/>
            <person name="Aerts A."/>
            <person name="Antoniw J."/>
            <person name="Bailey A."/>
            <person name="Bluhm B."/>
            <person name="Bowler J."/>
            <person name="Bristow J."/>
            <person name="van der Burgt A."/>
            <person name="Canto-Canche B."/>
            <person name="Churchill A.C.L."/>
            <person name="Conde-Ferraez L."/>
            <person name="Cools H.J."/>
            <person name="Coutinho P.M."/>
            <person name="Csukai M."/>
            <person name="Dehal P."/>
            <person name="De Wit P."/>
            <person name="Donzelli B."/>
            <person name="van de Geest H.C."/>
            <person name="van Ham R.C.H.J."/>
            <person name="Hammond-Kosack K.E."/>
            <person name="Henrissat B."/>
            <person name="Kilian A."/>
            <person name="Kobayashi A.K."/>
            <person name="Koopmann E."/>
            <person name="Kourmpetis Y."/>
            <person name="Kuzniar A."/>
            <person name="Lindquist E."/>
            <person name="Lombard V."/>
            <person name="Maliepaard C."/>
            <person name="Martins N."/>
            <person name="Mehrabi R."/>
            <person name="Nap J.P.H."/>
            <person name="Ponomarenko A."/>
            <person name="Rudd J.J."/>
            <person name="Salamov A."/>
            <person name="Schmutz J."/>
            <person name="Schouten H.J."/>
            <person name="Shapiro H."/>
            <person name="Stergiopoulos I."/>
            <person name="Torriani S.F.F."/>
            <person name="Tu H."/>
            <person name="de Vries R.P."/>
            <person name="Waalwijk C."/>
            <person name="Ware S.B."/>
            <person name="Wiebenga A."/>
            <person name="Zwiers L.-H."/>
            <person name="Oliver R.P."/>
            <person name="Grigoriev I.V."/>
            <person name="Kema G.H.J."/>
        </authorList>
    </citation>
    <scope>NUCLEOTIDE SEQUENCE [LARGE SCALE GENOMIC DNA]</scope>
    <source>
        <strain evidence="4">CBS 115943 / IPO323</strain>
    </source>
</reference>
<evidence type="ECO:0000313" key="3">
    <source>
        <dbReference type="EMBL" id="EGP89346.1"/>
    </source>
</evidence>
<dbReference type="Pfam" id="PF09350">
    <property type="entry name" value="DJC28_CD"/>
    <property type="match status" value="1"/>
</dbReference>
<dbReference type="eggNOG" id="ENOG502RFG7">
    <property type="taxonomic scope" value="Eukaryota"/>
</dbReference>
<feature type="region of interest" description="Disordered" evidence="1">
    <location>
        <begin position="51"/>
        <end position="108"/>
    </location>
</feature>
<evidence type="ECO:0000313" key="4">
    <source>
        <dbReference type="Proteomes" id="UP000008062"/>
    </source>
</evidence>
<dbReference type="GeneID" id="13395556"/>
<feature type="compositionally biased region" description="Basic and acidic residues" evidence="1">
    <location>
        <begin position="231"/>
        <end position="240"/>
    </location>
</feature>
<dbReference type="AlphaFoldDB" id="F9X6C7"/>
<dbReference type="InterPro" id="IPR018961">
    <property type="entry name" value="DnaJ_homolog_subfam-C_membr-28"/>
</dbReference>
<feature type="compositionally biased region" description="Polar residues" evidence="1">
    <location>
        <begin position="51"/>
        <end position="63"/>
    </location>
</feature>
<dbReference type="InParanoid" id="F9X6C7"/>
<gene>
    <name evidence="3" type="ORF">MYCGRDRAFT_91812</name>
</gene>
<dbReference type="Proteomes" id="UP000008062">
    <property type="component" value="Chromosome 3"/>
</dbReference>
<organism evidence="3 4">
    <name type="scientific">Zymoseptoria tritici (strain CBS 115943 / IPO323)</name>
    <name type="common">Speckled leaf blotch fungus</name>
    <name type="synonym">Septoria tritici</name>
    <dbReference type="NCBI Taxonomy" id="336722"/>
    <lineage>
        <taxon>Eukaryota</taxon>
        <taxon>Fungi</taxon>
        <taxon>Dikarya</taxon>
        <taxon>Ascomycota</taxon>
        <taxon>Pezizomycotina</taxon>
        <taxon>Dothideomycetes</taxon>
        <taxon>Dothideomycetidae</taxon>
        <taxon>Mycosphaerellales</taxon>
        <taxon>Mycosphaerellaceae</taxon>
        <taxon>Zymoseptoria</taxon>
    </lineage>
</organism>
<accession>F9X6C7</accession>
<sequence>MFRSANVQLQWTICSSSDNITIHCMPGISLPSPSVCARCLRVRLPTVHSRIPSTSRYASDTTTPPKPSGKNGEDGPPEDKPQGAMSRKLQEMTEESIQTGRRSARRAVEEGGYHFSESLKEELEAKIASANFRNENASALAEADLPASTAKHIRETAAARPWTGTETVEDASLRMLNDSYKPLRGAAKGSASRSPPKKVDTGRPKQKPGAGARLANARDRSSLYSYANEQEQSRLTDEERESFRREMKARFSPGARQVAISISGIQSLAEERIQDAIGRGQFKNLPRGRPLERDHLANSPFINTTEYFLNKMIKKQDIVPPWIEKQQEVMSTANIFRKRLRNDWKRHVSRIIASRGGSLESQMKLAEEYALAESIENPSKKQVETVNTVDAKGHMSEITISGELKGRTPEDPDDPAVLEEQIKVMEQTFNDDGTLKATNREVIVDTEQPLLIQASPPSAPRKPTVSAFRDPQWMATERSYHELAIKSLNEVLRSYNLMAPDSAKKPYFDLDRELRACFADVAPSVAAAIREKALAPKIRGVEVIGHTPGSVLNKFSMDKASHVYDERKPQYGWKEFWRDLFAPKHMRPAGYSTQTSTVLIAPHSRYIYWLSGMSFKMNH</sequence>
<protein>
    <recommendedName>
        <fullName evidence="2">DnaJ homologue subfamily C member 28 conserved domain-containing protein</fullName>
    </recommendedName>
</protein>
<evidence type="ECO:0000256" key="1">
    <source>
        <dbReference type="SAM" id="MobiDB-lite"/>
    </source>
</evidence>
<feature type="region of interest" description="Disordered" evidence="1">
    <location>
        <begin position="183"/>
        <end position="240"/>
    </location>
</feature>
<dbReference type="EMBL" id="CM001198">
    <property type="protein sequence ID" value="EGP89346.1"/>
    <property type="molecule type" value="Genomic_DNA"/>
</dbReference>
<dbReference type="RefSeq" id="XP_003854370.1">
    <property type="nucleotide sequence ID" value="XM_003854322.1"/>
</dbReference>
<proteinExistence type="predicted"/>
<keyword evidence="4" id="KW-1185">Reference proteome</keyword>
<name>F9X6C7_ZYMTI</name>
<dbReference type="PANTHER" id="PTHR39394:SF1">
    <property type="entry name" value="DNAJ HOMOLOGUE SUBFAMILY C MEMBER 28 CONSERVED DOMAIN-CONTAINING PROTEIN"/>
    <property type="match status" value="1"/>
</dbReference>
<dbReference type="OrthoDB" id="1922282at2759"/>
<feature type="domain" description="DnaJ homologue subfamily C member 28 conserved" evidence="2">
    <location>
        <begin position="268"/>
        <end position="336"/>
    </location>
</feature>
<dbReference type="OMA" id="HNANSAF"/>
<evidence type="ECO:0000259" key="2">
    <source>
        <dbReference type="Pfam" id="PF09350"/>
    </source>
</evidence>